<dbReference type="Proteomes" id="UP000449004">
    <property type="component" value="Unassembled WGS sequence"/>
</dbReference>
<evidence type="ECO:0000313" key="2">
    <source>
        <dbReference type="EMBL" id="KAB7630525.1"/>
    </source>
</evidence>
<feature type="transmembrane region" description="Helical" evidence="1">
    <location>
        <begin position="102"/>
        <end position="124"/>
    </location>
</feature>
<feature type="transmembrane region" description="Helical" evidence="1">
    <location>
        <begin position="152"/>
        <end position="180"/>
    </location>
</feature>
<feature type="transmembrane region" description="Helical" evidence="1">
    <location>
        <begin position="268"/>
        <end position="288"/>
    </location>
</feature>
<protein>
    <recommendedName>
        <fullName evidence="4">Protein-S-isoprenylcysteine O-methyltransferase Ste14</fullName>
    </recommendedName>
</protein>
<evidence type="ECO:0000256" key="1">
    <source>
        <dbReference type="SAM" id="Phobius"/>
    </source>
</evidence>
<feature type="transmembrane region" description="Helical" evidence="1">
    <location>
        <begin position="72"/>
        <end position="90"/>
    </location>
</feature>
<dbReference type="AlphaFoldDB" id="A0A7V7YGJ9"/>
<accession>A0A7V7YGJ9</accession>
<dbReference type="Gene3D" id="1.20.120.1630">
    <property type="match status" value="1"/>
</dbReference>
<keyword evidence="1" id="KW-0812">Transmembrane</keyword>
<reference evidence="2 3" key="1">
    <citation type="submission" date="2019-10" db="EMBL/GenBank/DDBJ databases">
        <title>Halotolerant bacteria associated to Saharan-endemic halophytes Stipa tenacissima L. and Atriplex halimus L mitigate salt stress and promote growth of tomato plants.</title>
        <authorList>
            <person name="Dif G."/>
        </authorList>
    </citation>
    <scope>NUCLEOTIDE SEQUENCE [LARGE SCALE GENOMIC DNA]</scope>
    <source>
        <strain evidence="2 3">IS26</strain>
    </source>
</reference>
<keyword evidence="1" id="KW-1133">Transmembrane helix</keyword>
<gene>
    <name evidence="2" type="ORF">F9K92_09155</name>
</gene>
<name>A0A7V7YGJ9_9GAMM</name>
<keyword evidence="1" id="KW-0472">Membrane</keyword>
<dbReference type="EMBL" id="WELC01000010">
    <property type="protein sequence ID" value="KAB7630525.1"/>
    <property type="molecule type" value="Genomic_DNA"/>
</dbReference>
<organism evidence="2 3">
    <name type="scientific">Stenotrophomonas rhizophila</name>
    <dbReference type="NCBI Taxonomy" id="216778"/>
    <lineage>
        <taxon>Bacteria</taxon>
        <taxon>Pseudomonadati</taxon>
        <taxon>Pseudomonadota</taxon>
        <taxon>Gammaproteobacteria</taxon>
        <taxon>Lysobacterales</taxon>
        <taxon>Lysobacteraceae</taxon>
        <taxon>Stenotrophomonas</taxon>
    </lineage>
</organism>
<comment type="caution">
    <text evidence="2">The sequence shown here is derived from an EMBL/GenBank/DDBJ whole genome shotgun (WGS) entry which is preliminary data.</text>
</comment>
<evidence type="ECO:0000313" key="3">
    <source>
        <dbReference type="Proteomes" id="UP000449004"/>
    </source>
</evidence>
<feature type="transmembrane region" description="Helical" evidence="1">
    <location>
        <begin position="30"/>
        <end position="52"/>
    </location>
</feature>
<sequence>MKAPPKSAVSTTTCALGASGAVVGFLLAWFLGLSAVPSWLMLLIASAVPMWISEWRRRDAKILSAVNREQTLAGAIVISLLFLGVMHLQIRFGGKGEGVSLFLLPISLACIAMIAVAAAAPSALSDSVAAAGRALISLSQARRPPLQDLTGLLGWLVKALFLPLMLAWSFVWVSSAAFAWESDPRLNWFFATMAVLYAVDTAFATIGYLSTTERIGAQIRSTDRTWLGWIAALVCYPPLSVLVLDTWLIYKGAQNWVEWSSGSSLFSFFWGAGILALTAIYVWATVAFGPRFSNLTHRGIITSGPYKWCKHPAYLAKNLSWWMISVPFVNGGELLEVGAHCSALVGINAIYWVRALTEERHLRSDPTYVAYAQWISVNGVFARIKVFAARRLMTARS</sequence>
<dbReference type="RefSeq" id="WP_152152485.1">
    <property type="nucleotide sequence ID" value="NZ_WELC01000010.1"/>
</dbReference>
<proteinExistence type="predicted"/>
<feature type="transmembrane region" description="Helical" evidence="1">
    <location>
        <begin position="226"/>
        <end position="248"/>
    </location>
</feature>
<feature type="transmembrane region" description="Helical" evidence="1">
    <location>
        <begin position="186"/>
        <end position="206"/>
    </location>
</feature>
<evidence type="ECO:0008006" key="4">
    <source>
        <dbReference type="Google" id="ProtNLM"/>
    </source>
</evidence>